<evidence type="ECO:0000256" key="1">
    <source>
        <dbReference type="SAM" id="Phobius"/>
    </source>
</evidence>
<keyword evidence="1" id="KW-0812">Transmembrane</keyword>
<dbReference type="RefSeq" id="WP_207006184.1">
    <property type="nucleotide sequence ID" value="NZ_CP022295.1"/>
</dbReference>
<keyword evidence="1" id="KW-1133">Transmembrane helix</keyword>
<proteinExistence type="predicted"/>
<accession>A0ABX7PMF5</accession>
<organism evidence="2 3">
    <name type="scientific">Nocardioides aromaticivorans</name>
    <dbReference type="NCBI Taxonomy" id="200618"/>
    <lineage>
        <taxon>Bacteria</taxon>
        <taxon>Bacillati</taxon>
        <taxon>Actinomycetota</taxon>
        <taxon>Actinomycetes</taxon>
        <taxon>Propionibacteriales</taxon>
        <taxon>Nocardioidaceae</taxon>
        <taxon>Nocardioides</taxon>
    </lineage>
</organism>
<name>A0ABX7PMF5_9ACTN</name>
<dbReference type="Proteomes" id="UP000662818">
    <property type="component" value="Chromosome"/>
</dbReference>
<feature type="transmembrane region" description="Helical" evidence="1">
    <location>
        <begin position="88"/>
        <end position="110"/>
    </location>
</feature>
<reference evidence="2 3" key="1">
    <citation type="submission" date="2017-06" db="EMBL/GenBank/DDBJ databases">
        <title>Complete Genome Sequence of the Soil Carbazole-Degrading Bacterium Nocardioides aromaticivorans IC177.</title>
        <authorList>
            <person name="Vejarano F."/>
            <person name="Suzuki-Minakuchi C."/>
            <person name="Ohtsubo Y."/>
            <person name="Tsuda M."/>
            <person name="Okada K."/>
            <person name="Nojiri H."/>
        </authorList>
    </citation>
    <scope>NUCLEOTIDE SEQUENCE [LARGE SCALE GENOMIC DNA]</scope>
    <source>
        <strain evidence="2 3">IC177</strain>
    </source>
</reference>
<evidence type="ECO:0000313" key="2">
    <source>
        <dbReference type="EMBL" id="QSR27095.1"/>
    </source>
</evidence>
<keyword evidence="3" id="KW-1185">Reference proteome</keyword>
<feature type="transmembrane region" description="Helical" evidence="1">
    <location>
        <begin position="122"/>
        <end position="149"/>
    </location>
</feature>
<keyword evidence="1" id="KW-0472">Membrane</keyword>
<feature type="transmembrane region" description="Helical" evidence="1">
    <location>
        <begin position="12"/>
        <end position="33"/>
    </location>
</feature>
<dbReference type="EMBL" id="CP022295">
    <property type="protein sequence ID" value="QSR27095.1"/>
    <property type="molecule type" value="Genomic_DNA"/>
</dbReference>
<sequence>MEVQELVTTAGPWIAAGAGLLTAATAISGAFGAKRLQSNVERTSELIKALPDDGVDTAREGLVRVLDLHVDRLLQRVEVGIQFTRRQALTIATAAALLLCATVAATLLLIADLPSAKEDQAFQTVSVILAALMIGLGYLCAIILLEAIVGGAERWLRARIADDAAKAEAPTFTSRVIFMVFAPMGLLGQIFTKPFSKAAREVEGWFRQRLGASAIKVPATTPGQLKQEDQPSP</sequence>
<protein>
    <submittedName>
        <fullName evidence="2">Uncharacterized protein</fullName>
    </submittedName>
</protein>
<evidence type="ECO:0000313" key="3">
    <source>
        <dbReference type="Proteomes" id="UP000662818"/>
    </source>
</evidence>
<gene>
    <name evidence="2" type="ORF">CFH99_15825</name>
</gene>